<feature type="domain" description="Tyrosine specific protein phosphatases" evidence="6">
    <location>
        <begin position="72"/>
        <end position="122"/>
    </location>
</feature>
<accession>A0A0H2RQE8</accession>
<sequence>MVMITEIVPGLYMSDLYAAESASTHSAYGITHVVSVMPGAVQIPKSTSPRMLQIPIRDNPFEELAGHLGITTSFIADALTHRGSVLVHCVQGMSRSASVVSAYLMAAYGWSVQQSVDFVRSKYDKAQPNTGFVGQLQEYYDSLRRANPSRR</sequence>
<evidence type="ECO:0000256" key="3">
    <source>
        <dbReference type="ARBA" id="ARBA00022801"/>
    </source>
</evidence>
<evidence type="ECO:0000259" key="6">
    <source>
        <dbReference type="PROSITE" id="PS50056"/>
    </source>
</evidence>
<proteinExistence type="inferred from homology"/>
<dbReference type="GO" id="GO:0004725">
    <property type="term" value="F:protein tyrosine phosphatase activity"/>
    <property type="evidence" value="ECO:0007669"/>
    <property type="project" value="UniProtKB-EC"/>
</dbReference>
<keyword evidence="4" id="KW-0904">Protein phosphatase</keyword>
<gene>
    <name evidence="7" type="ORF">SCHPADRAFT_903510</name>
</gene>
<dbReference type="InterPro" id="IPR029021">
    <property type="entry name" value="Prot-tyrosine_phosphatase-like"/>
</dbReference>
<dbReference type="PANTHER" id="PTHR10159">
    <property type="entry name" value="DUAL SPECIFICITY PROTEIN PHOSPHATASE"/>
    <property type="match status" value="1"/>
</dbReference>
<evidence type="ECO:0000313" key="7">
    <source>
        <dbReference type="EMBL" id="KLO14200.1"/>
    </source>
</evidence>
<dbReference type="PROSITE" id="PS00383">
    <property type="entry name" value="TYR_PHOSPHATASE_1"/>
    <property type="match status" value="1"/>
</dbReference>
<dbReference type="Proteomes" id="UP000053477">
    <property type="component" value="Unassembled WGS sequence"/>
</dbReference>
<dbReference type="EC" id="3.1.3.48" evidence="2"/>
<comment type="similarity">
    <text evidence="1">Belongs to the protein-tyrosine phosphatase family. Non-receptor class dual specificity subfamily.</text>
</comment>
<dbReference type="PROSITE" id="PS50054">
    <property type="entry name" value="TYR_PHOSPHATASE_DUAL"/>
    <property type="match status" value="1"/>
</dbReference>
<dbReference type="SMART" id="SM00195">
    <property type="entry name" value="DSPc"/>
    <property type="match status" value="1"/>
</dbReference>
<dbReference type="AlphaFoldDB" id="A0A0H2RQE8"/>
<evidence type="ECO:0000256" key="2">
    <source>
        <dbReference type="ARBA" id="ARBA00013064"/>
    </source>
</evidence>
<reference evidence="7 8" key="1">
    <citation type="submission" date="2015-04" db="EMBL/GenBank/DDBJ databases">
        <title>Complete genome sequence of Schizopora paradoxa KUC8140, a cosmopolitan wood degrader in East Asia.</title>
        <authorList>
            <consortium name="DOE Joint Genome Institute"/>
            <person name="Min B."/>
            <person name="Park H."/>
            <person name="Jang Y."/>
            <person name="Kim J.-J."/>
            <person name="Kim K.H."/>
            <person name="Pangilinan J."/>
            <person name="Lipzen A."/>
            <person name="Riley R."/>
            <person name="Grigoriev I.V."/>
            <person name="Spatafora J.W."/>
            <person name="Choi I.-G."/>
        </authorList>
    </citation>
    <scope>NUCLEOTIDE SEQUENCE [LARGE SCALE GENOMIC DNA]</scope>
    <source>
        <strain evidence="7 8">KUC8140</strain>
    </source>
</reference>
<dbReference type="EMBL" id="KQ085947">
    <property type="protein sequence ID" value="KLO14200.1"/>
    <property type="molecule type" value="Genomic_DNA"/>
</dbReference>
<keyword evidence="8" id="KW-1185">Reference proteome</keyword>
<dbReference type="InterPro" id="IPR016130">
    <property type="entry name" value="Tyr_Pase_AS"/>
</dbReference>
<dbReference type="STRING" id="27342.A0A0H2RQE8"/>
<organism evidence="7 8">
    <name type="scientific">Schizopora paradoxa</name>
    <dbReference type="NCBI Taxonomy" id="27342"/>
    <lineage>
        <taxon>Eukaryota</taxon>
        <taxon>Fungi</taxon>
        <taxon>Dikarya</taxon>
        <taxon>Basidiomycota</taxon>
        <taxon>Agaricomycotina</taxon>
        <taxon>Agaricomycetes</taxon>
        <taxon>Hymenochaetales</taxon>
        <taxon>Schizoporaceae</taxon>
        <taxon>Schizopora</taxon>
    </lineage>
</organism>
<dbReference type="SUPFAM" id="SSF52799">
    <property type="entry name" value="(Phosphotyrosine protein) phosphatases II"/>
    <property type="match status" value="1"/>
</dbReference>
<feature type="domain" description="Tyrosine-protein phosphatase" evidence="5">
    <location>
        <begin position="3"/>
        <end position="145"/>
    </location>
</feature>
<evidence type="ECO:0000256" key="1">
    <source>
        <dbReference type="ARBA" id="ARBA00008601"/>
    </source>
</evidence>
<dbReference type="PROSITE" id="PS50056">
    <property type="entry name" value="TYR_PHOSPHATASE_2"/>
    <property type="match status" value="1"/>
</dbReference>
<dbReference type="InterPro" id="IPR000340">
    <property type="entry name" value="Dual-sp_phosphatase_cat-dom"/>
</dbReference>
<dbReference type="InterPro" id="IPR000387">
    <property type="entry name" value="Tyr_Pase_dom"/>
</dbReference>
<dbReference type="OrthoDB" id="10252009at2759"/>
<dbReference type="InParanoid" id="A0A0H2RQE8"/>
<evidence type="ECO:0000259" key="5">
    <source>
        <dbReference type="PROSITE" id="PS50054"/>
    </source>
</evidence>
<dbReference type="Pfam" id="PF00782">
    <property type="entry name" value="DSPc"/>
    <property type="match status" value="1"/>
</dbReference>
<dbReference type="Gene3D" id="3.90.190.10">
    <property type="entry name" value="Protein tyrosine phosphatase superfamily"/>
    <property type="match status" value="1"/>
</dbReference>
<dbReference type="InterPro" id="IPR020422">
    <property type="entry name" value="TYR_PHOSPHATASE_DUAL_dom"/>
</dbReference>
<name>A0A0H2RQE8_9AGAM</name>
<evidence type="ECO:0000256" key="4">
    <source>
        <dbReference type="ARBA" id="ARBA00022912"/>
    </source>
</evidence>
<dbReference type="GO" id="GO:0043409">
    <property type="term" value="P:negative regulation of MAPK cascade"/>
    <property type="evidence" value="ECO:0007669"/>
    <property type="project" value="TreeGrafter"/>
</dbReference>
<keyword evidence="3" id="KW-0378">Hydrolase</keyword>
<dbReference type="PANTHER" id="PTHR10159:SF519">
    <property type="entry name" value="DUAL SPECIFICITY PROTEIN PHOSPHATASE MPK3"/>
    <property type="match status" value="1"/>
</dbReference>
<evidence type="ECO:0000313" key="8">
    <source>
        <dbReference type="Proteomes" id="UP000053477"/>
    </source>
</evidence>
<protein>
    <recommendedName>
        <fullName evidence="2">protein-tyrosine-phosphatase</fullName>
        <ecNumber evidence="2">3.1.3.48</ecNumber>
    </recommendedName>
</protein>
<dbReference type="GO" id="GO:0005737">
    <property type="term" value="C:cytoplasm"/>
    <property type="evidence" value="ECO:0007669"/>
    <property type="project" value="TreeGrafter"/>
</dbReference>
<dbReference type="CDD" id="cd14498">
    <property type="entry name" value="DSP"/>
    <property type="match status" value="1"/>
</dbReference>